<gene>
    <name evidence="1" type="ORF">HG15A2_41760</name>
</gene>
<accession>A0A517N132</accession>
<dbReference type="AlphaFoldDB" id="A0A517N132"/>
<dbReference type="KEGG" id="amob:HG15A2_41760"/>
<organism evidence="1 2">
    <name type="scientific">Adhaeretor mobilis</name>
    <dbReference type="NCBI Taxonomy" id="1930276"/>
    <lineage>
        <taxon>Bacteria</taxon>
        <taxon>Pseudomonadati</taxon>
        <taxon>Planctomycetota</taxon>
        <taxon>Planctomycetia</taxon>
        <taxon>Pirellulales</taxon>
        <taxon>Lacipirellulaceae</taxon>
        <taxon>Adhaeretor</taxon>
    </lineage>
</organism>
<protein>
    <submittedName>
        <fullName evidence="1">Uncharacterized protein</fullName>
    </submittedName>
</protein>
<sequence length="42" mass="4354">MMCPAGSLAEDDILAYLIIAGAGPVSRCFGGPWKSKATLITK</sequence>
<reference evidence="1 2" key="1">
    <citation type="submission" date="2019-02" db="EMBL/GenBank/DDBJ databases">
        <title>Deep-cultivation of Planctomycetes and their phenomic and genomic characterization uncovers novel biology.</title>
        <authorList>
            <person name="Wiegand S."/>
            <person name="Jogler M."/>
            <person name="Boedeker C."/>
            <person name="Pinto D."/>
            <person name="Vollmers J."/>
            <person name="Rivas-Marin E."/>
            <person name="Kohn T."/>
            <person name="Peeters S.H."/>
            <person name="Heuer A."/>
            <person name="Rast P."/>
            <person name="Oberbeckmann S."/>
            <person name="Bunk B."/>
            <person name="Jeske O."/>
            <person name="Meyerdierks A."/>
            <person name="Storesund J.E."/>
            <person name="Kallscheuer N."/>
            <person name="Luecker S."/>
            <person name="Lage O.M."/>
            <person name="Pohl T."/>
            <person name="Merkel B.J."/>
            <person name="Hornburger P."/>
            <person name="Mueller R.-W."/>
            <person name="Bruemmer F."/>
            <person name="Labrenz M."/>
            <person name="Spormann A.M."/>
            <person name="Op den Camp H."/>
            <person name="Overmann J."/>
            <person name="Amann R."/>
            <person name="Jetten M.S.M."/>
            <person name="Mascher T."/>
            <person name="Medema M.H."/>
            <person name="Devos D.P."/>
            <person name="Kaster A.-K."/>
            <person name="Ovreas L."/>
            <person name="Rohde M."/>
            <person name="Galperin M.Y."/>
            <person name="Jogler C."/>
        </authorList>
    </citation>
    <scope>NUCLEOTIDE SEQUENCE [LARGE SCALE GENOMIC DNA]</scope>
    <source>
        <strain evidence="1 2">HG15A2</strain>
    </source>
</reference>
<keyword evidence="2" id="KW-1185">Reference proteome</keyword>
<name>A0A517N132_9BACT</name>
<evidence type="ECO:0000313" key="1">
    <source>
        <dbReference type="EMBL" id="QDT00834.1"/>
    </source>
</evidence>
<dbReference type="Proteomes" id="UP000319852">
    <property type="component" value="Chromosome"/>
</dbReference>
<evidence type="ECO:0000313" key="2">
    <source>
        <dbReference type="Proteomes" id="UP000319852"/>
    </source>
</evidence>
<proteinExistence type="predicted"/>
<dbReference type="EMBL" id="CP036263">
    <property type="protein sequence ID" value="QDT00834.1"/>
    <property type="molecule type" value="Genomic_DNA"/>
</dbReference>